<dbReference type="InterPro" id="IPR036291">
    <property type="entry name" value="NAD(P)-bd_dom_sf"/>
</dbReference>
<evidence type="ECO:0000256" key="2">
    <source>
        <dbReference type="ARBA" id="ARBA00023445"/>
    </source>
</evidence>
<evidence type="ECO:0000256" key="1">
    <source>
        <dbReference type="ARBA" id="ARBA00023002"/>
    </source>
</evidence>
<dbReference type="OrthoDB" id="2735536at2759"/>
<protein>
    <recommendedName>
        <fullName evidence="3">NAD-dependent epimerase/dehydratase domain-containing protein</fullName>
    </recommendedName>
</protein>
<dbReference type="EMBL" id="ML736166">
    <property type="protein sequence ID" value="KAE8381963.1"/>
    <property type="molecule type" value="Genomic_DNA"/>
</dbReference>
<dbReference type="PANTHER" id="PTHR10366:SF562">
    <property type="entry name" value="ALDEHYDE REDUCTASE II (AFU_ORTHOLOGUE AFUA_1G11360)"/>
    <property type="match status" value="1"/>
</dbReference>
<dbReference type="Proteomes" id="UP000326198">
    <property type="component" value="Unassembled WGS sequence"/>
</dbReference>
<evidence type="ECO:0000313" key="5">
    <source>
        <dbReference type="Proteomes" id="UP000326198"/>
    </source>
</evidence>
<evidence type="ECO:0000313" key="4">
    <source>
        <dbReference type="EMBL" id="KAE8381963.1"/>
    </source>
</evidence>
<dbReference type="AlphaFoldDB" id="A0A5N7BJL5"/>
<gene>
    <name evidence="4" type="ORF">BDV26DRAFT_278373</name>
</gene>
<name>A0A5N7BJL5_9EURO</name>
<dbReference type="Pfam" id="PF01370">
    <property type="entry name" value="Epimerase"/>
    <property type="match status" value="1"/>
</dbReference>
<dbReference type="InterPro" id="IPR050425">
    <property type="entry name" value="NAD(P)_dehydrat-like"/>
</dbReference>
<dbReference type="InterPro" id="IPR001509">
    <property type="entry name" value="Epimerase_deHydtase"/>
</dbReference>
<dbReference type="SUPFAM" id="SSF51735">
    <property type="entry name" value="NAD(P)-binding Rossmann-fold domains"/>
    <property type="match status" value="1"/>
</dbReference>
<reference evidence="4 5" key="1">
    <citation type="submission" date="2019-04" db="EMBL/GenBank/DDBJ databases">
        <title>Friends and foes A comparative genomics studyof 23 Aspergillus species from section Flavi.</title>
        <authorList>
            <consortium name="DOE Joint Genome Institute"/>
            <person name="Kjaerbolling I."/>
            <person name="Vesth T."/>
            <person name="Frisvad J.C."/>
            <person name="Nybo J.L."/>
            <person name="Theobald S."/>
            <person name="Kildgaard S."/>
            <person name="Isbrandt T."/>
            <person name="Kuo A."/>
            <person name="Sato A."/>
            <person name="Lyhne E.K."/>
            <person name="Kogle M.E."/>
            <person name="Wiebenga A."/>
            <person name="Kun R.S."/>
            <person name="Lubbers R.J."/>
            <person name="Makela M.R."/>
            <person name="Barry K."/>
            <person name="Chovatia M."/>
            <person name="Clum A."/>
            <person name="Daum C."/>
            <person name="Haridas S."/>
            <person name="He G."/>
            <person name="LaButti K."/>
            <person name="Lipzen A."/>
            <person name="Mondo S."/>
            <person name="Riley R."/>
            <person name="Salamov A."/>
            <person name="Simmons B.A."/>
            <person name="Magnuson J.K."/>
            <person name="Henrissat B."/>
            <person name="Mortensen U.H."/>
            <person name="Larsen T.O."/>
            <person name="Devries R.P."/>
            <person name="Grigoriev I.V."/>
            <person name="Machida M."/>
            <person name="Baker S.E."/>
            <person name="Andersen M.R."/>
        </authorList>
    </citation>
    <scope>NUCLEOTIDE SEQUENCE [LARGE SCALE GENOMIC DNA]</scope>
    <source>
        <strain evidence="4 5">IBT 29228</strain>
    </source>
</reference>
<sequence>MTPQAEKLCALPRGSKILVTGANGFIGSHVVNCLLELGYIVHGTVRSPKPWLDEFFASIYGPGAFKAVTVPDFDHVELLAREMEGIVDASDLTFGNDPNAVIPWVVRATQNILEAAAKTPSVKRVVLTSSSTAALTPIPNHRVRVDENTWNDDAVKAAWEQNPDDERLGLNVYSASKTEGERQAWKWIKDNNPGFDFNAVGKILHSQIGGSTAAYVRGLWFVDVVDTARLHVIALLNPDLKSQRIFAFAAPFQLQDFVNILRMLRPGAQIPDARVNEGVDLSEIVPSADAENLLKTIYGQEGWTTLEDSLARTIEDI</sequence>
<proteinExistence type="inferred from homology"/>
<keyword evidence="1" id="KW-0560">Oxidoreductase</keyword>
<organism evidence="4 5">
    <name type="scientific">Aspergillus bertholletiae</name>
    <dbReference type="NCBI Taxonomy" id="1226010"/>
    <lineage>
        <taxon>Eukaryota</taxon>
        <taxon>Fungi</taxon>
        <taxon>Dikarya</taxon>
        <taxon>Ascomycota</taxon>
        <taxon>Pezizomycotina</taxon>
        <taxon>Eurotiomycetes</taxon>
        <taxon>Eurotiomycetidae</taxon>
        <taxon>Eurotiales</taxon>
        <taxon>Aspergillaceae</taxon>
        <taxon>Aspergillus</taxon>
        <taxon>Aspergillus subgen. Circumdati</taxon>
    </lineage>
</organism>
<accession>A0A5N7BJL5</accession>
<feature type="domain" description="NAD-dependent epimerase/dehydratase" evidence="3">
    <location>
        <begin position="17"/>
        <end position="191"/>
    </location>
</feature>
<evidence type="ECO:0000259" key="3">
    <source>
        <dbReference type="Pfam" id="PF01370"/>
    </source>
</evidence>
<dbReference type="PANTHER" id="PTHR10366">
    <property type="entry name" value="NAD DEPENDENT EPIMERASE/DEHYDRATASE"/>
    <property type="match status" value="1"/>
</dbReference>
<keyword evidence="5" id="KW-1185">Reference proteome</keyword>
<dbReference type="Gene3D" id="3.40.50.720">
    <property type="entry name" value="NAD(P)-binding Rossmann-like Domain"/>
    <property type="match status" value="1"/>
</dbReference>
<dbReference type="GO" id="GO:0016616">
    <property type="term" value="F:oxidoreductase activity, acting on the CH-OH group of donors, NAD or NADP as acceptor"/>
    <property type="evidence" value="ECO:0007669"/>
    <property type="project" value="TreeGrafter"/>
</dbReference>
<comment type="similarity">
    <text evidence="2">Belongs to the NAD(P)-dependent epimerase/dehydratase family. Dihydroflavonol-4-reductase subfamily.</text>
</comment>